<sequence>MIPVFSPTPQHQHAEPEVTLAIQQVLTSGQFILGSQVTAFEQEVATYLGVEHAIGLASGTDALHLALLGAGIGPGDEVITSPFTFIATVEAIYYCGAKPVFADIDPVSLNIDPERVAKAVTKRTKAILPVHLFGLAADMEPLLELARAHQLKVIEDCAQAFGARYRNQLAGSFGDAGCFSFFPTKNLAGYGDGGMLTTNDKELAENVLALRNHGSKHRYHHDKLGFNSRLDEIQAAALRIKLQYIDTFNQSRRDIADAYNKAFESLPIQRPQAPEHCHHVYGQYTIQTDNRDQLKSALQHEDIGSAVYYPIPLHQQPVCKPDSAGAVFNTSEQAAARCLSLPVFPGMTEQQVEKVTDVVGDFYRTKSCLT</sequence>
<dbReference type="Proteomes" id="UP000288293">
    <property type="component" value="Unassembled WGS sequence"/>
</dbReference>
<dbReference type="FunFam" id="3.40.640.10:FF:000089">
    <property type="entry name" value="Aminotransferase, DegT/DnrJ/EryC1/StrS family"/>
    <property type="match status" value="1"/>
</dbReference>
<dbReference type="InterPro" id="IPR000653">
    <property type="entry name" value="DegT/StrS_aminotransferase"/>
</dbReference>
<organism evidence="6 7">
    <name type="scientific">Aliidiomarina minuta</name>
    <dbReference type="NCBI Taxonomy" id="880057"/>
    <lineage>
        <taxon>Bacteria</taxon>
        <taxon>Pseudomonadati</taxon>
        <taxon>Pseudomonadota</taxon>
        <taxon>Gammaproteobacteria</taxon>
        <taxon>Alteromonadales</taxon>
        <taxon>Idiomarinaceae</taxon>
        <taxon>Aliidiomarina</taxon>
    </lineage>
</organism>
<dbReference type="InterPro" id="IPR015424">
    <property type="entry name" value="PyrdxlP-dep_Trfase"/>
</dbReference>
<evidence type="ECO:0000313" key="6">
    <source>
        <dbReference type="EMBL" id="RUO25938.1"/>
    </source>
</evidence>
<dbReference type="AlphaFoldDB" id="A0A432W784"/>
<dbReference type="PANTHER" id="PTHR30244">
    <property type="entry name" value="TRANSAMINASE"/>
    <property type="match status" value="1"/>
</dbReference>
<dbReference type="OrthoDB" id="9804264at2"/>
<dbReference type="GO" id="GO:0008483">
    <property type="term" value="F:transaminase activity"/>
    <property type="evidence" value="ECO:0007669"/>
    <property type="project" value="TreeGrafter"/>
</dbReference>
<accession>A0A432W784</accession>
<dbReference type="SUPFAM" id="SSF53383">
    <property type="entry name" value="PLP-dependent transferases"/>
    <property type="match status" value="1"/>
</dbReference>
<dbReference type="PIRSF" id="PIRSF000390">
    <property type="entry name" value="PLP_StrS"/>
    <property type="match status" value="1"/>
</dbReference>
<evidence type="ECO:0000256" key="5">
    <source>
        <dbReference type="RuleBase" id="RU004508"/>
    </source>
</evidence>
<dbReference type="EMBL" id="PIPL01000001">
    <property type="protein sequence ID" value="RUO25938.1"/>
    <property type="molecule type" value="Genomic_DNA"/>
</dbReference>
<comment type="similarity">
    <text evidence="2 5">Belongs to the DegT/DnrJ/EryC1 family.</text>
</comment>
<evidence type="ECO:0000256" key="1">
    <source>
        <dbReference type="ARBA" id="ARBA00022898"/>
    </source>
</evidence>
<feature type="active site" description="Proton acceptor" evidence="3">
    <location>
        <position position="185"/>
    </location>
</feature>
<evidence type="ECO:0000256" key="4">
    <source>
        <dbReference type="PIRSR" id="PIRSR000390-2"/>
    </source>
</evidence>
<proteinExistence type="inferred from homology"/>
<gene>
    <name evidence="6" type="ORF">CWE09_04210</name>
</gene>
<dbReference type="Pfam" id="PF01041">
    <property type="entry name" value="DegT_DnrJ_EryC1"/>
    <property type="match status" value="1"/>
</dbReference>
<name>A0A432W784_9GAMM</name>
<dbReference type="Gene3D" id="3.90.1150.10">
    <property type="entry name" value="Aspartate Aminotransferase, domain 1"/>
    <property type="match status" value="1"/>
</dbReference>
<reference evidence="6 7" key="1">
    <citation type="journal article" date="2011" name="Front. Microbiol.">
        <title>Genomic signatures of strain selection and enhancement in Bacillus atrophaeus var. globigii, a historical biowarfare simulant.</title>
        <authorList>
            <person name="Gibbons H.S."/>
            <person name="Broomall S.M."/>
            <person name="McNew L.A."/>
            <person name="Daligault H."/>
            <person name="Chapman C."/>
            <person name="Bruce D."/>
            <person name="Karavis M."/>
            <person name="Krepps M."/>
            <person name="McGregor P.A."/>
            <person name="Hong C."/>
            <person name="Park K.H."/>
            <person name="Akmal A."/>
            <person name="Feldman A."/>
            <person name="Lin J.S."/>
            <person name="Chang W.E."/>
            <person name="Higgs B.W."/>
            <person name="Demirev P."/>
            <person name="Lindquist J."/>
            <person name="Liem A."/>
            <person name="Fochler E."/>
            <person name="Read T.D."/>
            <person name="Tapia R."/>
            <person name="Johnson S."/>
            <person name="Bishop-Lilly K.A."/>
            <person name="Detter C."/>
            <person name="Han C."/>
            <person name="Sozhamannan S."/>
            <person name="Rosenzweig C.N."/>
            <person name="Skowronski E.W."/>
        </authorList>
    </citation>
    <scope>NUCLEOTIDE SEQUENCE [LARGE SCALE GENOMIC DNA]</scope>
    <source>
        <strain evidence="6 7">MLST1</strain>
    </source>
</reference>
<dbReference type="PANTHER" id="PTHR30244:SF36">
    <property type="entry name" value="3-OXO-GLUCOSE-6-PHOSPHATE:GLUTAMATE AMINOTRANSFERASE"/>
    <property type="match status" value="1"/>
</dbReference>
<evidence type="ECO:0000313" key="7">
    <source>
        <dbReference type="Proteomes" id="UP000288293"/>
    </source>
</evidence>
<keyword evidence="7" id="KW-1185">Reference proteome</keyword>
<dbReference type="GO" id="GO:0000271">
    <property type="term" value="P:polysaccharide biosynthetic process"/>
    <property type="evidence" value="ECO:0007669"/>
    <property type="project" value="TreeGrafter"/>
</dbReference>
<evidence type="ECO:0000256" key="3">
    <source>
        <dbReference type="PIRSR" id="PIRSR000390-1"/>
    </source>
</evidence>
<dbReference type="RefSeq" id="WP_126802756.1">
    <property type="nucleotide sequence ID" value="NZ_PIPL01000001.1"/>
</dbReference>
<dbReference type="CDD" id="cd00616">
    <property type="entry name" value="AHBA_syn"/>
    <property type="match status" value="1"/>
</dbReference>
<feature type="modified residue" description="N6-(pyridoxal phosphate)lysine" evidence="4">
    <location>
        <position position="185"/>
    </location>
</feature>
<dbReference type="InterPro" id="IPR015421">
    <property type="entry name" value="PyrdxlP-dep_Trfase_major"/>
</dbReference>
<keyword evidence="1 4" id="KW-0663">Pyridoxal phosphate</keyword>
<dbReference type="GO" id="GO:0030170">
    <property type="term" value="F:pyridoxal phosphate binding"/>
    <property type="evidence" value="ECO:0007669"/>
    <property type="project" value="UniProtKB-ARBA"/>
</dbReference>
<evidence type="ECO:0000256" key="2">
    <source>
        <dbReference type="ARBA" id="ARBA00037999"/>
    </source>
</evidence>
<comment type="caution">
    <text evidence="6">The sequence shown here is derived from an EMBL/GenBank/DDBJ whole genome shotgun (WGS) entry which is preliminary data.</text>
</comment>
<dbReference type="Gene3D" id="3.40.640.10">
    <property type="entry name" value="Type I PLP-dependent aspartate aminotransferase-like (Major domain)"/>
    <property type="match status" value="1"/>
</dbReference>
<dbReference type="InterPro" id="IPR015422">
    <property type="entry name" value="PyrdxlP-dep_Trfase_small"/>
</dbReference>
<protein>
    <submittedName>
        <fullName evidence="6">Erythromycin biosynthesis sensory transduction protein eryC1</fullName>
    </submittedName>
</protein>